<dbReference type="PRINTS" id="PR00455">
    <property type="entry name" value="HTHTETR"/>
</dbReference>
<evidence type="ECO:0000256" key="3">
    <source>
        <dbReference type="ARBA" id="ARBA00023163"/>
    </source>
</evidence>
<evidence type="ECO:0000313" key="7">
    <source>
        <dbReference type="Proteomes" id="UP001227101"/>
    </source>
</evidence>
<dbReference type="InterPro" id="IPR041347">
    <property type="entry name" value="MftR_C"/>
</dbReference>
<dbReference type="InterPro" id="IPR001647">
    <property type="entry name" value="HTH_TetR"/>
</dbReference>
<evidence type="ECO:0000259" key="5">
    <source>
        <dbReference type="PROSITE" id="PS50977"/>
    </source>
</evidence>
<dbReference type="Proteomes" id="UP001227101">
    <property type="component" value="Chromosome"/>
</dbReference>
<protein>
    <submittedName>
        <fullName evidence="6">Mycofactocin system transcriptional regulator</fullName>
    </submittedName>
</protein>
<sequence>MTQRTTGAGRRGRPPGTSARELEVIALRLFTERGFHETTVDDIAAAAGVSRRTFFRYYEAKSDVLWNEFDHEVETITELLAAAPDALPVMDAVREAVLAANHYRAEDVPELRMRMSLVSSVPELAASAARHYDAWERAVSAYVGRRTGQPADSLYPLTVGRAVLAACRAGYERWSARADADLTVYLDAALRALAAGFADPVLTAEPQPVAGD</sequence>
<feature type="DNA-binding region" description="H-T-H motif" evidence="4">
    <location>
        <begin position="39"/>
        <end position="58"/>
    </location>
</feature>
<evidence type="ECO:0000256" key="2">
    <source>
        <dbReference type="ARBA" id="ARBA00023125"/>
    </source>
</evidence>
<dbReference type="PANTHER" id="PTHR30055">
    <property type="entry name" value="HTH-TYPE TRANSCRIPTIONAL REGULATOR RUTR"/>
    <property type="match status" value="1"/>
</dbReference>
<dbReference type="RefSeq" id="WP_285452728.1">
    <property type="nucleotide sequence ID" value="NZ_CP127173.1"/>
</dbReference>
<feature type="domain" description="HTH tetR-type" evidence="5">
    <location>
        <begin position="16"/>
        <end position="76"/>
    </location>
</feature>
<proteinExistence type="predicted"/>
<keyword evidence="1" id="KW-0805">Transcription regulation</keyword>
<organism evidence="6 7">
    <name type="scientific">Amycolatopsis nalaikhensis</name>
    <dbReference type="NCBI Taxonomy" id="715472"/>
    <lineage>
        <taxon>Bacteria</taxon>
        <taxon>Bacillati</taxon>
        <taxon>Actinomycetota</taxon>
        <taxon>Actinomycetes</taxon>
        <taxon>Pseudonocardiales</taxon>
        <taxon>Pseudonocardiaceae</taxon>
        <taxon>Amycolatopsis</taxon>
    </lineage>
</organism>
<dbReference type="Gene3D" id="1.10.10.60">
    <property type="entry name" value="Homeodomain-like"/>
    <property type="match status" value="1"/>
</dbReference>
<evidence type="ECO:0000256" key="4">
    <source>
        <dbReference type="PROSITE-ProRule" id="PRU00335"/>
    </source>
</evidence>
<dbReference type="PANTHER" id="PTHR30055:SF238">
    <property type="entry name" value="MYCOFACTOCIN BIOSYNTHESIS TRANSCRIPTIONAL REGULATOR MFTR-RELATED"/>
    <property type="match status" value="1"/>
</dbReference>
<keyword evidence="3" id="KW-0804">Transcription</keyword>
<dbReference type="PROSITE" id="PS50977">
    <property type="entry name" value="HTH_TETR_2"/>
    <property type="match status" value="1"/>
</dbReference>
<dbReference type="EMBL" id="CP127173">
    <property type="protein sequence ID" value="WIV55667.1"/>
    <property type="molecule type" value="Genomic_DNA"/>
</dbReference>
<accession>A0ABY8XJ92</accession>
<keyword evidence="2 4" id="KW-0238">DNA-binding</keyword>
<dbReference type="Pfam" id="PF00440">
    <property type="entry name" value="TetR_N"/>
    <property type="match status" value="1"/>
</dbReference>
<evidence type="ECO:0000313" key="6">
    <source>
        <dbReference type="EMBL" id="WIV55667.1"/>
    </source>
</evidence>
<keyword evidence="7" id="KW-1185">Reference proteome</keyword>
<name>A0ABY8XJ92_9PSEU</name>
<dbReference type="InterPro" id="IPR009057">
    <property type="entry name" value="Homeodomain-like_sf"/>
</dbReference>
<dbReference type="Gene3D" id="1.10.357.10">
    <property type="entry name" value="Tetracycline Repressor, domain 2"/>
    <property type="match status" value="1"/>
</dbReference>
<evidence type="ECO:0000256" key="1">
    <source>
        <dbReference type="ARBA" id="ARBA00023015"/>
    </source>
</evidence>
<dbReference type="NCBIfam" id="TIGR03968">
    <property type="entry name" value="mycofact_TetR"/>
    <property type="match status" value="1"/>
</dbReference>
<dbReference type="SUPFAM" id="SSF46689">
    <property type="entry name" value="Homeodomain-like"/>
    <property type="match status" value="1"/>
</dbReference>
<dbReference type="InterPro" id="IPR050109">
    <property type="entry name" value="HTH-type_TetR-like_transc_reg"/>
</dbReference>
<dbReference type="InterPro" id="IPR023851">
    <property type="entry name" value="Tscrpt_reg_TetR-type"/>
</dbReference>
<gene>
    <name evidence="6" type="primary">mftR</name>
    <name evidence="6" type="ORF">QP939_43800</name>
</gene>
<dbReference type="Pfam" id="PF17754">
    <property type="entry name" value="TetR_C_14"/>
    <property type="match status" value="1"/>
</dbReference>
<reference evidence="6 7" key="1">
    <citation type="submission" date="2023-06" db="EMBL/GenBank/DDBJ databases">
        <authorList>
            <person name="Oyuntsetseg B."/>
            <person name="Kim S.B."/>
        </authorList>
    </citation>
    <scope>NUCLEOTIDE SEQUENCE [LARGE SCALE GENOMIC DNA]</scope>
    <source>
        <strain evidence="6 7">2-2</strain>
    </source>
</reference>